<dbReference type="RefSeq" id="WP_379772443.1">
    <property type="nucleotide sequence ID" value="NZ_JBHSMZ010000014.1"/>
</dbReference>
<keyword evidence="1" id="KW-0812">Transmembrane</keyword>
<feature type="transmembrane region" description="Helical" evidence="1">
    <location>
        <begin position="178"/>
        <end position="197"/>
    </location>
</feature>
<accession>A0ABW0RZZ5</accession>
<dbReference type="Proteomes" id="UP001596086">
    <property type="component" value="Unassembled WGS sequence"/>
</dbReference>
<keyword evidence="1" id="KW-1133">Transmembrane helix</keyword>
<reference evidence="3" key="1">
    <citation type="journal article" date="2019" name="Int. J. Syst. Evol. Microbiol.">
        <title>The Global Catalogue of Microorganisms (GCM) 10K type strain sequencing project: providing services to taxonomists for standard genome sequencing and annotation.</title>
        <authorList>
            <consortium name="The Broad Institute Genomics Platform"/>
            <consortium name="The Broad Institute Genome Sequencing Center for Infectious Disease"/>
            <person name="Wu L."/>
            <person name="Ma J."/>
        </authorList>
    </citation>
    <scope>NUCLEOTIDE SEQUENCE [LARGE SCALE GENOMIC DNA]</scope>
    <source>
        <strain evidence="3">CGMCC 4.5798</strain>
    </source>
</reference>
<proteinExistence type="predicted"/>
<gene>
    <name evidence="2" type="ORF">ACFPO9_16945</name>
</gene>
<evidence type="ECO:0008006" key="4">
    <source>
        <dbReference type="Google" id="ProtNLM"/>
    </source>
</evidence>
<dbReference type="InterPro" id="IPR003004">
    <property type="entry name" value="GspF/PilC"/>
</dbReference>
<sequence>MAQALNFTIKNAAFDFKGKRGNFYLDLASVMEASPGESITKILARYAERYKRNSVGILCRYWLERFAQVGTFTEALRGTIPDEDLTALAASEHTGDLRLGLEKLGTNILAMQETRKEISKLMVSALVMVFVFHAYLGVQSFVVMPKLEYAVHAARVDFAQLGLIGAILFGGAEFIRHWWWAWLILVFGGIGAVLWGLKFYVGKHRRWLDDHFLPFQMARDFNSAAFFATVGMITTARNNNTVQLHDALVQTRQNAYPWLRWQTTKILDNLAAMPNGKGEIFNTGIANQTTYFRILDISDYADVPVMLKKIGEIILKTAPQEIKANASTIRIVLMGLCLATMLGVYAGTIGLVEAFKTAVTMKAMLH</sequence>
<evidence type="ECO:0000313" key="3">
    <source>
        <dbReference type="Proteomes" id="UP001596086"/>
    </source>
</evidence>
<organism evidence="2 3">
    <name type="scientific">Massilia aerilata</name>
    <dbReference type="NCBI Taxonomy" id="453817"/>
    <lineage>
        <taxon>Bacteria</taxon>
        <taxon>Pseudomonadati</taxon>
        <taxon>Pseudomonadota</taxon>
        <taxon>Betaproteobacteria</taxon>
        <taxon>Burkholderiales</taxon>
        <taxon>Oxalobacteraceae</taxon>
        <taxon>Telluria group</taxon>
        <taxon>Massilia</taxon>
    </lineage>
</organism>
<dbReference type="InterPro" id="IPR042094">
    <property type="entry name" value="T2SS_GspF_sf"/>
</dbReference>
<feature type="transmembrane region" description="Helical" evidence="1">
    <location>
        <begin position="331"/>
        <end position="352"/>
    </location>
</feature>
<keyword evidence="1" id="KW-0472">Membrane</keyword>
<name>A0ABW0RZZ5_9BURK</name>
<protein>
    <recommendedName>
        <fullName evidence="4">Type II secretion system protein GspF domain-containing protein</fullName>
    </recommendedName>
</protein>
<evidence type="ECO:0000313" key="2">
    <source>
        <dbReference type="EMBL" id="MFC5550204.1"/>
    </source>
</evidence>
<dbReference type="Gene3D" id="1.20.81.30">
    <property type="entry name" value="Type II secretion system (T2SS), domain F"/>
    <property type="match status" value="1"/>
</dbReference>
<dbReference type="PANTHER" id="PTHR30012:SF0">
    <property type="entry name" value="TYPE II SECRETION SYSTEM PROTEIN F-RELATED"/>
    <property type="match status" value="1"/>
</dbReference>
<dbReference type="PANTHER" id="PTHR30012">
    <property type="entry name" value="GENERAL SECRETION PATHWAY PROTEIN"/>
    <property type="match status" value="1"/>
</dbReference>
<evidence type="ECO:0000256" key="1">
    <source>
        <dbReference type="SAM" id="Phobius"/>
    </source>
</evidence>
<keyword evidence="3" id="KW-1185">Reference proteome</keyword>
<feature type="transmembrane region" description="Helical" evidence="1">
    <location>
        <begin position="121"/>
        <end position="142"/>
    </location>
</feature>
<comment type="caution">
    <text evidence="2">The sequence shown here is derived from an EMBL/GenBank/DDBJ whole genome shotgun (WGS) entry which is preliminary data.</text>
</comment>
<dbReference type="EMBL" id="JBHSMZ010000014">
    <property type="protein sequence ID" value="MFC5550204.1"/>
    <property type="molecule type" value="Genomic_DNA"/>
</dbReference>